<evidence type="ECO:0000313" key="2">
    <source>
        <dbReference type="Proteomes" id="UP000471364"/>
    </source>
</evidence>
<dbReference type="EMBL" id="WAAR01000132">
    <property type="protein sequence ID" value="KAB1108008.1"/>
    <property type="molecule type" value="Genomic_DNA"/>
</dbReference>
<sequence>MSTAAVTPDKPTPWGQALLAVQEGFAHLERQNATRDLQRRQQEAAKYEAADRDRALLDQLADRLMLEYREAGEPPYGRLTRSMGVSKSTVSRLLNGTGRTLPRWWQVEALLTACKVQDATIEEIKRMWIAIRNVQKPIFFDTEVISSD</sequence>
<accession>A0ABQ6UB37</accession>
<protein>
    <submittedName>
        <fullName evidence="1">Helix-turn-helix domain-containing protein</fullName>
    </submittedName>
</protein>
<dbReference type="Proteomes" id="UP000471364">
    <property type="component" value="Unassembled WGS sequence"/>
</dbReference>
<proteinExistence type="predicted"/>
<dbReference type="RefSeq" id="WP_151014881.1">
    <property type="nucleotide sequence ID" value="NZ_CP084582.1"/>
</dbReference>
<evidence type="ECO:0000313" key="1">
    <source>
        <dbReference type="EMBL" id="KAB1108008.1"/>
    </source>
</evidence>
<gene>
    <name evidence="1" type="ORF">F6X54_24215</name>
</gene>
<dbReference type="Pfam" id="PF13560">
    <property type="entry name" value="HTH_31"/>
    <property type="match status" value="1"/>
</dbReference>
<name>A0ABQ6UB37_9ACTN</name>
<keyword evidence="2" id="KW-1185">Reference proteome</keyword>
<organism evidence="1 2">
    <name type="scientific">Micromonospora aurantiaca</name>
    <name type="common">nom. illeg.</name>
    <dbReference type="NCBI Taxonomy" id="47850"/>
    <lineage>
        <taxon>Bacteria</taxon>
        <taxon>Bacillati</taxon>
        <taxon>Actinomycetota</taxon>
        <taxon>Actinomycetes</taxon>
        <taxon>Micromonosporales</taxon>
        <taxon>Micromonosporaceae</taxon>
        <taxon>Micromonospora</taxon>
    </lineage>
</organism>
<comment type="caution">
    <text evidence="1">The sequence shown here is derived from an EMBL/GenBank/DDBJ whole genome shotgun (WGS) entry which is preliminary data.</text>
</comment>
<reference evidence="1 2" key="1">
    <citation type="submission" date="2019-09" db="EMBL/GenBank/DDBJ databases">
        <title>High taxonomic diversity of Micromonospora strains isolated from Medicago sativa nodules in different geographical locations.</title>
        <authorList>
            <person name="Martinez-Hidalgo P."/>
            <person name="Flores-Felix J.D."/>
            <person name="Velazquez E."/>
            <person name="Brau L."/>
            <person name="Trujillo M.E."/>
            <person name="Martinez-Molina E."/>
        </authorList>
    </citation>
    <scope>NUCLEOTIDE SEQUENCE [LARGE SCALE GENOMIC DNA]</scope>
    <source>
        <strain evidence="1 2">ALFB5</strain>
    </source>
</reference>